<evidence type="ECO:0000256" key="1">
    <source>
        <dbReference type="ARBA" id="ARBA00022801"/>
    </source>
</evidence>
<sequence>MREALPAMPLGSSGTASSTVVVVAVAVALMMMMWAPAAGGTDAPPPLYVRMADTALQIWNSSGPGKEVWNYERGVLLYGIQQVWRRTKDPKYLAFLQNRTDAFVTSDGSIPTYNLTEYNLDNIRSGTVLLFLWKQTGKSMYKKAADLLREQLKSHPRTNEGGFWHKLIYPYQMWLDGLFMAEPFYAQYALLFQEPSDFDDIALQFTLMEEHARDAKTGLLYHGYDESRQQAWADPQTGTSPSFWGRAVGWFFMALVDTLDFFPKSHAQRADLVSILQRLAVAVAKVQDPATGVWWEVLDQGGREGNYLESSASCMFVYSLAKGVKRGYLSKSTYKDVYTRGFQGIQTQFVQARPDGGVDLNSTVSVGGLGGSPYRNGTYEYYLSEKVVTNDAKGVGPFLLASLYLLS</sequence>
<protein>
    <submittedName>
        <fullName evidence="2">Uncharacterized protein</fullName>
    </submittedName>
</protein>
<evidence type="ECO:0000313" key="3">
    <source>
        <dbReference type="Proteomes" id="UP000886520"/>
    </source>
</evidence>
<dbReference type="SUPFAM" id="SSF48208">
    <property type="entry name" value="Six-hairpin glycosidases"/>
    <property type="match status" value="1"/>
</dbReference>
<dbReference type="PANTHER" id="PTHR33886">
    <property type="entry name" value="UNSATURATED RHAMNOGALACTURONAN HYDROLASE (EUROFUNG)"/>
    <property type="match status" value="1"/>
</dbReference>
<proteinExistence type="predicted"/>
<dbReference type="EMBL" id="JABFUD020000019">
    <property type="protein sequence ID" value="KAI5065507.1"/>
    <property type="molecule type" value="Genomic_DNA"/>
</dbReference>
<keyword evidence="1" id="KW-0378">Hydrolase</keyword>
<organism evidence="2 3">
    <name type="scientific">Adiantum capillus-veneris</name>
    <name type="common">Maidenhair fern</name>
    <dbReference type="NCBI Taxonomy" id="13818"/>
    <lineage>
        <taxon>Eukaryota</taxon>
        <taxon>Viridiplantae</taxon>
        <taxon>Streptophyta</taxon>
        <taxon>Embryophyta</taxon>
        <taxon>Tracheophyta</taxon>
        <taxon>Polypodiopsida</taxon>
        <taxon>Polypodiidae</taxon>
        <taxon>Polypodiales</taxon>
        <taxon>Pteridineae</taxon>
        <taxon>Pteridaceae</taxon>
        <taxon>Vittarioideae</taxon>
        <taxon>Adiantum</taxon>
    </lineage>
</organism>
<dbReference type="Proteomes" id="UP000886520">
    <property type="component" value="Chromosome 19"/>
</dbReference>
<dbReference type="Gene3D" id="1.50.10.10">
    <property type="match status" value="1"/>
</dbReference>
<dbReference type="InterPro" id="IPR012341">
    <property type="entry name" value="6hp_glycosidase-like_sf"/>
</dbReference>
<dbReference type="OrthoDB" id="540611at2759"/>
<dbReference type="PANTHER" id="PTHR33886:SF8">
    <property type="entry name" value="UNSATURATED RHAMNOGALACTURONAN HYDROLASE (EUROFUNG)"/>
    <property type="match status" value="1"/>
</dbReference>
<reference evidence="2" key="1">
    <citation type="submission" date="2021-01" db="EMBL/GenBank/DDBJ databases">
        <title>Adiantum capillus-veneris genome.</title>
        <authorList>
            <person name="Fang Y."/>
            <person name="Liao Q."/>
        </authorList>
    </citation>
    <scope>NUCLEOTIDE SEQUENCE</scope>
    <source>
        <strain evidence="2">H3</strain>
        <tissue evidence="2">Leaf</tissue>
    </source>
</reference>
<evidence type="ECO:0000313" key="2">
    <source>
        <dbReference type="EMBL" id="KAI5065507.1"/>
    </source>
</evidence>
<name>A0A9D4UD12_ADICA</name>
<keyword evidence="3" id="KW-1185">Reference proteome</keyword>
<comment type="caution">
    <text evidence="2">The sequence shown here is derived from an EMBL/GenBank/DDBJ whole genome shotgun (WGS) entry which is preliminary data.</text>
</comment>
<accession>A0A9D4UD12</accession>
<dbReference type="AlphaFoldDB" id="A0A9D4UD12"/>
<dbReference type="GO" id="GO:0016787">
    <property type="term" value="F:hydrolase activity"/>
    <property type="evidence" value="ECO:0007669"/>
    <property type="project" value="UniProtKB-KW"/>
</dbReference>
<dbReference type="Pfam" id="PF07470">
    <property type="entry name" value="Glyco_hydro_88"/>
    <property type="match status" value="1"/>
</dbReference>
<dbReference type="GO" id="GO:0005975">
    <property type="term" value="P:carbohydrate metabolic process"/>
    <property type="evidence" value="ECO:0007669"/>
    <property type="project" value="InterPro"/>
</dbReference>
<dbReference type="InterPro" id="IPR008928">
    <property type="entry name" value="6-hairpin_glycosidase_sf"/>
</dbReference>
<gene>
    <name evidence="2" type="ORF">GOP47_0020202</name>
</gene>
<dbReference type="InterPro" id="IPR052043">
    <property type="entry name" value="PolySaccharide_Degr_Enz"/>
</dbReference>
<dbReference type="InterPro" id="IPR010905">
    <property type="entry name" value="Glyco_hydro_88"/>
</dbReference>